<protein>
    <submittedName>
        <fullName evidence="2">Prohead core scaffold protein</fullName>
    </submittedName>
</protein>
<dbReference type="OrthoDB" id="7935at10239"/>
<dbReference type="KEGG" id="vg:24623235"/>
<sequence>MNEELKKLFEGAEGFKPEFLTQLTAVFESKVEESKLAAVVEAEQKFDAELLAIKEAHTQEIATLEESFTVNMETKLNAFLNAAVLEWANENAPVIDGQLKVESAEKLLSGLAHLFAETQLQVTGDAEGVIAELQLKLESETQARTQVETQLHEIRESQNEAARLAVFATVTEGLADTQKETITNLLEGVPFKDAPSYTARVQRYRNLIEGKKPTDGDEGKDKDPDGKDKDPKKTDKDEANKEVNESIQAQIAATLARNKPVNG</sequence>
<accession>A0A0A0YVK4</accession>
<proteinExistence type="predicted"/>
<feature type="region of interest" description="Disordered" evidence="1">
    <location>
        <begin position="208"/>
        <end position="244"/>
    </location>
</feature>
<evidence type="ECO:0000313" key="3">
    <source>
        <dbReference type="Proteomes" id="UP000030322"/>
    </source>
</evidence>
<gene>
    <name evidence="2" type="ORF">NW77_108</name>
</gene>
<organism evidence="2 3">
    <name type="scientific">Erwinia phage phiEa2809</name>
    <dbReference type="NCBI Taxonomy" id="1564096"/>
    <lineage>
        <taxon>Viruses</taxon>
        <taxon>Duplodnaviria</taxon>
        <taxon>Heunggongvirae</taxon>
        <taxon>Uroviricota</taxon>
        <taxon>Caudoviricetes</taxon>
        <taxon>Pantevenvirales</taxon>
        <taxon>Ackermannviridae</taxon>
        <taxon>Nezavisimistyvirus</taxon>
        <taxon>Nezavisimistyvirus Ea2809</taxon>
    </lineage>
</organism>
<keyword evidence="3" id="KW-1185">Reference proteome</keyword>
<evidence type="ECO:0000256" key="1">
    <source>
        <dbReference type="SAM" id="MobiDB-lite"/>
    </source>
</evidence>
<reference evidence="2 3" key="1">
    <citation type="submission" date="2014-10" db="EMBL/GenBank/DDBJ databases">
        <title>Characterization of a new ViI-like Erwinia amylovora bacteriophage.</title>
        <authorList>
            <person name="Lagonenko A.L."/>
            <person name="Valentovich L.N."/>
        </authorList>
    </citation>
    <scope>NUCLEOTIDE SEQUENCE [LARGE SCALE GENOMIC DNA]</scope>
</reference>
<name>A0A0A0YVK4_9CAUD</name>
<dbReference type="Proteomes" id="UP000030322">
    <property type="component" value="Segment"/>
</dbReference>
<dbReference type="Pfam" id="PF25623">
    <property type="entry name" value="T4_CASP"/>
    <property type="match status" value="1"/>
</dbReference>
<dbReference type="RefSeq" id="YP_009147620.1">
    <property type="nucleotide sequence ID" value="NC_027340.1"/>
</dbReference>
<dbReference type="GeneID" id="24623235"/>
<dbReference type="InterPro" id="IPR057966">
    <property type="entry name" value="T4_SCAF"/>
</dbReference>
<dbReference type="EMBL" id="KP037007">
    <property type="protein sequence ID" value="AIX13116.1"/>
    <property type="molecule type" value="Genomic_DNA"/>
</dbReference>
<evidence type="ECO:0000313" key="2">
    <source>
        <dbReference type="EMBL" id="AIX13116.1"/>
    </source>
</evidence>